<dbReference type="GO" id="GO:0043565">
    <property type="term" value="F:sequence-specific DNA binding"/>
    <property type="evidence" value="ECO:0007669"/>
    <property type="project" value="InterPro"/>
</dbReference>
<sequence length="233" mass="26244">MAASSSSASNPKNGLAFESFFEGWLVRQEHYLDELQSVLGKHEDSKDDEYLKELSARVFNHYQEYYDEKSRMSNHNVFLLFNPPWFTPFERSFFWIAGFKPDLAFKVAAAAAADLTAEQKEMIEKLKIEVKVAVKELNDELARVQESVAAHELMTVGGKAPSGDEMGEINSVLDELQAELVTVISNADVLRTRTAERVAAVLNPVQSVKFLAAVTEMQVRVRTIGLEKEARKR</sequence>
<evidence type="ECO:0000313" key="5">
    <source>
        <dbReference type="Proteomes" id="UP000077755"/>
    </source>
</evidence>
<dbReference type="EMBL" id="CP093350">
    <property type="protein sequence ID" value="WOH10956.1"/>
    <property type="molecule type" value="Genomic_DNA"/>
</dbReference>
<dbReference type="OrthoDB" id="781635at2759"/>
<gene>
    <name evidence="3" type="ORF">DCAR_028859</name>
    <name evidence="4" type="ORF">DCAR_0830433</name>
</gene>
<reference evidence="3" key="1">
    <citation type="journal article" date="2016" name="Nat. Genet.">
        <title>A high-quality carrot genome assembly provides new insights into carotenoid accumulation and asterid genome evolution.</title>
        <authorList>
            <person name="Iorizzo M."/>
            <person name="Ellison S."/>
            <person name="Senalik D."/>
            <person name="Zeng P."/>
            <person name="Satapoomin P."/>
            <person name="Huang J."/>
            <person name="Bowman M."/>
            <person name="Iovene M."/>
            <person name="Sanseverino W."/>
            <person name="Cavagnaro P."/>
            <person name="Yildiz M."/>
            <person name="Macko-Podgorni A."/>
            <person name="Moranska E."/>
            <person name="Grzebelus E."/>
            <person name="Grzebelus D."/>
            <person name="Ashrafi H."/>
            <person name="Zheng Z."/>
            <person name="Cheng S."/>
            <person name="Spooner D."/>
            <person name="Van Deynze A."/>
            <person name="Simon P."/>
        </authorList>
    </citation>
    <scope>NUCLEOTIDE SEQUENCE [LARGE SCALE GENOMIC DNA]</scope>
    <source>
        <tissue evidence="3">Leaf</tissue>
    </source>
</reference>
<dbReference type="GO" id="GO:0006351">
    <property type="term" value="P:DNA-templated transcription"/>
    <property type="evidence" value="ECO:0007669"/>
    <property type="project" value="InterPro"/>
</dbReference>
<dbReference type="PANTHER" id="PTHR46354:SF13">
    <property type="entry name" value="PROTEIN DOG1-LIKE 4"/>
    <property type="match status" value="1"/>
</dbReference>
<reference evidence="4" key="2">
    <citation type="submission" date="2022-03" db="EMBL/GenBank/DDBJ databases">
        <title>Draft title - Genomic analysis of global carrot germplasm unveils the trajectory of domestication and the origin of high carotenoid orange carrot.</title>
        <authorList>
            <person name="Iorizzo M."/>
            <person name="Ellison S."/>
            <person name="Senalik D."/>
            <person name="Macko-Podgorni A."/>
            <person name="Grzebelus D."/>
            <person name="Bostan H."/>
            <person name="Rolling W."/>
            <person name="Curaba J."/>
            <person name="Simon P."/>
        </authorList>
    </citation>
    <scope>NUCLEOTIDE SEQUENCE</scope>
    <source>
        <tissue evidence="4">Leaf</tissue>
    </source>
</reference>
<protein>
    <recommendedName>
        <fullName evidence="2">DOG1 domain-containing protein</fullName>
    </recommendedName>
</protein>
<dbReference type="InterPro" id="IPR051886">
    <property type="entry name" value="Seed_Dev/Stress_Resp_Reg"/>
</dbReference>
<dbReference type="Proteomes" id="UP000077755">
    <property type="component" value="Chromosome 8"/>
</dbReference>
<dbReference type="AlphaFoldDB" id="A0A175YJH2"/>
<dbReference type="PROSITE" id="PS51806">
    <property type="entry name" value="DOG1"/>
    <property type="match status" value="1"/>
</dbReference>
<evidence type="ECO:0000313" key="3">
    <source>
        <dbReference type="EMBL" id="KZM83719.1"/>
    </source>
</evidence>
<dbReference type="Gramene" id="KZM83719">
    <property type="protein sequence ID" value="KZM83719"/>
    <property type="gene ID" value="DCAR_028859"/>
</dbReference>
<feature type="domain" description="DOG1" evidence="2">
    <location>
        <begin position="14"/>
        <end position="231"/>
    </location>
</feature>
<dbReference type="KEGG" id="dcr:108198901"/>
<proteinExistence type="predicted"/>
<keyword evidence="5" id="KW-1185">Reference proteome</keyword>
<dbReference type="InterPro" id="IPR025422">
    <property type="entry name" value="TGA_domain"/>
</dbReference>
<accession>A0A175YJH2</accession>
<dbReference type="Pfam" id="PF14144">
    <property type="entry name" value="DOG1"/>
    <property type="match status" value="1"/>
</dbReference>
<dbReference type="EMBL" id="LNRQ01000008">
    <property type="protein sequence ID" value="KZM83719.1"/>
    <property type="molecule type" value="Genomic_DNA"/>
</dbReference>
<organism evidence="3">
    <name type="scientific">Daucus carota subsp. sativus</name>
    <name type="common">Carrot</name>
    <dbReference type="NCBI Taxonomy" id="79200"/>
    <lineage>
        <taxon>Eukaryota</taxon>
        <taxon>Viridiplantae</taxon>
        <taxon>Streptophyta</taxon>
        <taxon>Embryophyta</taxon>
        <taxon>Tracheophyta</taxon>
        <taxon>Spermatophyta</taxon>
        <taxon>Magnoliopsida</taxon>
        <taxon>eudicotyledons</taxon>
        <taxon>Gunneridae</taxon>
        <taxon>Pentapetalae</taxon>
        <taxon>asterids</taxon>
        <taxon>campanulids</taxon>
        <taxon>Apiales</taxon>
        <taxon>Apiaceae</taxon>
        <taxon>Apioideae</taxon>
        <taxon>Scandiceae</taxon>
        <taxon>Daucinae</taxon>
        <taxon>Daucus</taxon>
        <taxon>Daucus sect. Daucus</taxon>
    </lineage>
</organism>
<feature type="coiled-coil region" evidence="1">
    <location>
        <begin position="123"/>
        <end position="193"/>
    </location>
</feature>
<dbReference type="PANTHER" id="PTHR46354">
    <property type="entry name" value="DOG1 DOMAIN-CONTAINING PROTEIN"/>
    <property type="match status" value="1"/>
</dbReference>
<dbReference type="OMA" id="MSHINVF"/>
<evidence type="ECO:0000256" key="1">
    <source>
        <dbReference type="SAM" id="Coils"/>
    </source>
</evidence>
<evidence type="ECO:0000259" key="2">
    <source>
        <dbReference type="PROSITE" id="PS51806"/>
    </source>
</evidence>
<name>A0A175YJH2_DAUCS</name>
<keyword evidence="1" id="KW-0175">Coiled coil</keyword>
<dbReference type="STRING" id="79200.A0A175YJH2"/>
<evidence type="ECO:0000313" key="4">
    <source>
        <dbReference type="EMBL" id="WOH10956.1"/>
    </source>
</evidence>